<dbReference type="PATRIC" id="fig|55802.8.peg.2322"/>
<keyword evidence="3" id="KW-0812">Transmembrane</keyword>
<sequence>MGVGFLALYVFEDLSVPIAYLLGFGNRRRFFRAAKVLTKKPHVCKKCGQEIQAGSEAYAVTIVNGFWDYGRKFTVYYHKDCYEGEVERVKREMLEVLDAVLLQYAEEKLDIFGRKRR</sequence>
<evidence type="ECO:0000256" key="2">
    <source>
        <dbReference type="ARBA" id="ARBA00022833"/>
    </source>
</evidence>
<dbReference type="GeneID" id="26137557"/>
<accession>A0A0S1XEN7</accession>
<feature type="transmembrane region" description="Helical" evidence="3">
    <location>
        <begin position="6"/>
        <end position="25"/>
    </location>
</feature>
<evidence type="ECO:0000259" key="4">
    <source>
        <dbReference type="PROSITE" id="PS50064"/>
    </source>
</evidence>
<reference evidence="5 6" key="1">
    <citation type="journal article" date="2016" name="Genome Announc.">
        <title>Complete genome sequence of the hyperthermophilic and piezophilic archaeon Thermococcus barophilus Ch5, capable of growth at the expense of hydrogenogenesis from carbon monoxide and formate.</title>
        <authorList>
            <person name="Oger P."/>
            <person name="Sokolova T.G."/>
            <person name="Kozhevnikova D.A."/>
            <person name="Taranov E.A."/>
            <person name="Vannier P."/>
            <person name="Lee H.S."/>
            <person name="Kwon K.K."/>
            <person name="Kang S.G."/>
            <person name="Lee J.H."/>
            <person name="Bonch-Osmolovskaya E.A."/>
            <person name="Lebedinsky A.V."/>
        </authorList>
    </citation>
    <scope>NUCLEOTIDE SEQUENCE [LARGE SCALE GENOMIC DNA]</scope>
    <source>
        <strain evidence="6">Ch5</strain>
    </source>
</reference>
<proteinExistence type="predicted"/>
<evidence type="ECO:0000256" key="1">
    <source>
        <dbReference type="ARBA" id="ARBA00022723"/>
    </source>
</evidence>
<keyword evidence="2" id="KW-0862">Zinc</keyword>
<dbReference type="InterPro" id="IPR001510">
    <property type="entry name" value="Znf_PARP"/>
</dbReference>
<evidence type="ECO:0000313" key="6">
    <source>
        <dbReference type="Proteomes" id="UP000066042"/>
    </source>
</evidence>
<keyword evidence="1" id="KW-0479">Metal-binding</keyword>
<dbReference type="STRING" id="55802.TBCH5v1_2342"/>
<evidence type="ECO:0000313" key="5">
    <source>
        <dbReference type="EMBL" id="ALM76237.1"/>
    </source>
</evidence>
<feature type="domain" description="PARP-type" evidence="4">
    <location>
        <begin position="44"/>
        <end position="82"/>
    </location>
</feature>
<gene>
    <name evidence="5" type="ORF">TBCH5v1_2342</name>
</gene>
<name>A0A0S1XEN7_THEBA</name>
<dbReference type="Proteomes" id="UP000066042">
    <property type="component" value="Chromosome"/>
</dbReference>
<dbReference type="GO" id="GO:0008270">
    <property type="term" value="F:zinc ion binding"/>
    <property type="evidence" value="ECO:0007669"/>
    <property type="project" value="InterPro"/>
</dbReference>
<dbReference type="EMBL" id="CP013050">
    <property type="protein sequence ID" value="ALM76237.1"/>
    <property type="molecule type" value="Genomic_DNA"/>
</dbReference>
<evidence type="ECO:0000256" key="3">
    <source>
        <dbReference type="SAM" id="Phobius"/>
    </source>
</evidence>
<dbReference type="RefSeq" id="WP_056934663.1">
    <property type="nucleotide sequence ID" value="NZ_CP013050.1"/>
</dbReference>
<dbReference type="GO" id="GO:0003677">
    <property type="term" value="F:DNA binding"/>
    <property type="evidence" value="ECO:0007669"/>
    <property type="project" value="InterPro"/>
</dbReference>
<protein>
    <recommendedName>
        <fullName evidence="4">PARP-type domain-containing protein</fullName>
    </recommendedName>
</protein>
<dbReference type="AlphaFoldDB" id="A0A0S1XEN7"/>
<organism evidence="5 6">
    <name type="scientific">Thermococcus barophilus</name>
    <dbReference type="NCBI Taxonomy" id="55802"/>
    <lineage>
        <taxon>Archaea</taxon>
        <taxon>Methanobacteriati</taxon>
        <taxon>Methanobacteriota</taxon>
        <taxon>Thermococci</taxon>
        <taxon>Thermococcales</taxon>
        <taxon>Thermococcaceae</taxon>
        <taxon>Thermococcus</taxon>
    </lineage>
</organism>
<keyword evidence="3" id="KW-1133">Transmembrane helix</keyword>
<dbReference type="PROSITE" id="PS50064">
    <property type="entry name" value="ZF_PARP_2"/>
    <property type="match status" value="1"/>
</dbReference>
<keyword evidence="3" id="KW-0472">Membrane</keyword>